<dbReference type="SUPFAM" id="SSF53271">
    <property type="entry name" value="PRTase-like"/>
    <property type="match status" value="1"/>
</dbReference>
<dbReference type="PANTHER" id="PTHR19278">
    <property type="entry name" value="OROTATE PHOSPHORIBOSYLTRANSFERASE"/>
    <property type="match status" value="1"/>
</dbReference>
<dbReference type="AlphaFoldDB" id="A0A1M4TXN8"/>
<feature type="binding site" description="in other chain" evidence="4">
    <location>
        <position position="107"/>
    </location>
    <ligand>
        <name>5-phospho-alpha-D-ribose 1-diphosphate</name>
        <dbReference type="ChEBI" id="CHEBI:58017"/>
        <note>ligand shared between dimeric partners</note>
    </ligand>
</feature>
<feature type="binding site" evidence="4">
    <location>
        <position position="136"/>
    </location>
    <ligand>
        <name>orotate</name>
        <dbReference type="ChEBI" id="CHEBI:30839"/>
    </ligand>
</feature>
<name>A0A1M4TXN8_9ACTN</name>
<dbReference type="EC" id="2.4.2.10" evidence="4"/>
<reference evidence="6" key="1">
    <citation type="submission" date="2016-11" db="EMBL/GenBank/DDBJ databases">
        <authorList>
            <person name="Varghese N."/>
            <person name="Submissions S."/>
        </authorList>
    </citation>
    <scope>NUCLEOTIDE SEQUENCE [LARGE SCALE GENOMIC DNA]</scope>
    <source>
        <strain evidence="6">DSM 19514</strain>
    </source>
</reference>
<keyword evidence="2 4" id="KW-0808">Transferase</keyword>
<dbReference type="InterPro" id="IPR023031">
    <property type="entry name" value="OPRT"/>
</dbReference>
<gene>
    <name evidence="4" type="primary">pyrE</name>
    <name evidence="5" type="ORF">SAMN02745225_00767</name>
</gene>
<comment type="pathway">
    <text evidence="4">Pyrimidine metabolism; UMP biosynthesis via de novo pathway; UMP from orotate: step 1/2.</text>
</comment>
<dbReference type="Proteomes" id="UP000184295">
    <property type="component" value="Unassembled WGS sequence"/>
</dbReference>
<feature type="binding site" evidence="4">
    <location>
        <position position="164"/>
    </location>
    <ligand>
        <name>orotate</name>
        <dbReference type="ChEBI" id="CHEBI:30839"/>
    </ligand>
</feature>
<evidence type="ECO:0000313" key="5">
    <source>
        <dbReference type="EMBL" id="SHE49249.1"/>
    </source>
</evidence>
<comment type="caution">
    <text evidence="4">Lacks conserved residue(s) required for the propagation of feature annotation.</text>
</comment>
<comment type="catalytic activity">
    <reaction evidence="4">
        <text>orotidine 5'-phosphate + diphosphate = orotate + 5-phospho-alpha-D-ribose 1-diphosphate</text>
        <dbReference type="Rhea" id="RHEA:10380"/>
        <dbReference type="ChEBI" id="CHEBI:30839"/>
        <dbReference type="ChEBI" id="CHEBI:33019"/>
        <dbReference type="ChEBI" id="CHEBI:57538"/>
        <dbReference type="ChEBI" id="CHEBI:58017"/>
        <dbReference type="EC" id="2.4.2.10"/>
    </reaction>
</comment>
<dbReference type="InterPro" id="IPR029057">
    <property type="entry name" value="PRTase-like"/>
</dbReference>
<feature type="binding site" description="in other chain" evidence="4">
    <location>
        <begin position="132"/>
        <end position="140"/>
    </location>
    <ligand>
        <name>5-phospho-alpha-D-ribose 1-diphosphate</name>
        <dbReference type="ChEBI" id="CHEBI:58017"/>
        <note>ligand shared between dimeric partners</note>
    </ligand>
</feature>
<comment type="similarity">
    <text evidence="4">Belongs to the purine/pyrimidine phosphoribosyltransferase family. PyrE subfamily.</text>
</comment>
<dbReference type="STRING" id="1121881.SAMN02745225_00767"/>
<organism evidence="5 6">
    <name type="scientific">Ferrithrix thermotolerans DSM 19514</name>
    <dbReference type="NCBI Taxonomy" id="1121881"/>
    <lineage>
        <taxon>Bacteria</taxon>
        <taxon>Bacillati</taxon>
        <taxon>Actinomycetota</taxon>
        <taxon>Acidimicrobiia</taxon>
        <taxon>Acidimicrobiales</taxon>
        <taxon>Acidimicrobiaceae</taxon>
        <taxon>Ferrithrix</taxon>
    </lineage>
</organism>
<dbReference type="GO" id="GO:0019856">
    <property type="term" value="P:pyrimidine nucleobase biosynthetic process"/>
    <property type="evidence" value="ECO:0007669"/>
    <property type="project" value="TreeGrafter"/>
</dbReference>
<feature type="binding site" evidence="4">
    <location>
        <position position="106"/>
    </location>
    <ligand>
        <name>5-phospho-alpha-D-ribose 1-diphosphate</name>
        <dbReference type="ChEBI" id="CHEBI:58017"/>
        <note>ligand shared between dimeric partners</note>
    </ligand>
</feature>
<dbReference type="GO" id="GO:0000287">
    <property type="term" value="F:magnesium ion binding"/>
    <property type="evidence" value="ECO:0007669"/>
    <property type="project" value="UniProtKB-UniRule"/>
</dbReference>
<keyword evidence="1 4" id="KW-0328">Glycosyltransferase</keyword>
<accession>A0A1M4TXN8</accession>
<dbReference type="NCBIfam" id="TIGR00336">
    <property type="entry name" value="pyrE"/>
    <property type="match status" value="1"/>
</dbReference>
<proteinExistence type="inferred from homology"/>
<comment type="subunit">
    <text evidence="4">Homodimer.</text>
</comment>
<feature type="binding site" evidence="4">
    <location>
        <position position="112"/>
    </location>
    <ligand>
        <name>5-phospho-alpha-D-ribose 1-diphosphate</name>
        <dbReference type="ChEBI" id="CHEBI:58017"/>
        <note>ligand shared between dimeric partners</note>
    </ligand>
</feature>
<dbReference type="EMBL" id="FQUL01000007">
    <property type="protein sequence ID" value="SHE49249.1"/>
    <property type="molecule type" value="Genomic_DNA"/>
</dbReference>
<dbReference type="PANTHER" id="PTHR19278:SF9">
    <property type="entry name" value="URIDINE 5'-MONOPHOSPHATE SYNTHASE"/>
    <property type="match status" value="1"/>
</dbReference>
<feature type="binding site" evidence="4">
    <location>
        <position position="110"/>
    </location>
    <ligand>
        <name>5-phospho-alpha-D-ribose 1-diphosphate</name>
        <dbReference type="ChEBI" id="CHEBI:58017"/>
        <note>ligand shared between dimeric partners</note>
    </ligand>
</feature>
<dbReference type="RefSeq" id="WP_072788894.1">
    <property type="nucleotide sequence ID" value="NZ_FQUL01000007.1"/>
</dbReference>
<comment type="cofactor">
    <cofactor evidence="4">
        <name>Mg(2+)</name>
        <dbReference type="ChEBI" id="CHEBI:18420"/>
    </cofactor>
</comment>
<evidence type="ECO:0000256" key="1">
    <source>
        <dbReference type="ARBA" id="ARBA00022676"/>
    </source>
</evidence>
<protein>
    <recommendedName>
        <fullName evidence="4">Orotate phosphoribosyltransferase</fullName>
        <shortName evidence="4">OPRT</shortName>
        <shortName evidence="4">OPRTase</shortName>
        <ecNumber evidence="4">2.4.2.10</ecNumber>
    </recommendedName>
</protein>
<feature type="binding site" description="in other chain" evidence="4">
    <location>
        <position position="36"/>
    </location>
    <ligand>
        <name>5-phospho-alpha-D-ribose 1-diphosphate</name>
        <dbReference type="ChEBI" id="CHEBI:58017"/>
        <note>ligand shared between dimeric partners</note>
    </ligand>
</feature>
<evidence type="ECO:0000256" key="2">
    <source>
        <dbReference type="ARBA" id="ARBA00022679"/>
    </source>
</evidence>
<evidence type="ECO:0000256" key="3">
    <source>
        <dbReference type="ARBA" id="ARBA00022975"/>
    </source>
</evidence>
<comment type="function">
    <text evidence="4">Catalyzes the transfer of a ribosyl phosphate group from 5-phosphoribose 1-diphosphate to orotate, leading to the formation of orotidine monophosphate (OMP).</text>
</comment>
<dbReference type="HAMAP" id="MF_01208">
    <property type="entry name" value="PyrE"/>
    <property type="match status" value="1"/>
</dbReference>
<dbReference type="UniPathway" id="UPA00070">
    <property type="reaction ID" value="UER00119"/>
</dbReference>
<dbReference type="GO" id="GO:0044205">
    <property type="term" value="P:'de novo' UMP biosynthetic process"/>
    <property type="evidence" value="ECO:0007669"/>
    <property type="project" value="UniProtKB-UniRule"/>
</dbReference>
<dbReference type="InterPro" id="IPR004467">
    <property type="entry name" value="Or_phspho_trans_dom"/>
</dbReference>
<keyword evidence="6" id="KW-1185">Reference proteome</keyword>
<keyword evidence="4" id="KW-0460">Magnesium</keyword>
<dbReference type="GO" id="GO:0004588">
    <property type="term" value="F:orotate phosphoribosyltransferase activity"/>
    <property type="evidence" value="ECO:0007669"/>
    <property type="project" value="UniProtKB-UniRule"/>
</dbReference>
<keyword evidence="3 4" id="KW-0665">Pyrimidine biosynthesis</keyword>
<sequence length="197" mass="20732">MSSFEQLRSEDDESLKARLRELLLKHSILRGEFVLKSGQRSTWFIDVKNTVCRPEGLAIVSLLILRHLPHEVTAIGGQTMGADPIAFGTAGVATSLGRAIRSFSIRKEAKDHGPGGMIAGVLSETDNAILVEDASSRGTSTLSAASAVRAAGAKVALAIAVVDRGGTAKQLLEQNGIEFRALLSAPDLGLPFEGGLT</sequence>
<evidence type="ECO:0000256" key="4">
    <source>
        <dbReference type="HAMAP-Rule" id="MF_01208"/>
    </source>
</evidence>
<dbReference type="Gene3D" id="3.40.50.2020">
    <property type="match status" value="1"/>
</dbReference>
<evidence type="ECO:0000313" key="6">
    <source>
        <dbReference type="Proteomes" id="UP000184295"/>
    </source>
</evidence>